<dbReference type="Pfam" id="PF03123">
    <property type="entry name" value="CAT_RBD"/>
    <property type="match status" value="1"/>
</dbReference>
<dbReference type="InterPro" id="IPR011608">
    <property type="entry name" value="PRD"/>
</dbReference>
<feature type="domain" description="PRD" evidence="4">
    <location>
        <begin position="169"/>
        <end position="279"/>
    </location>
</feature>
<dbReference type="PROSITE" id="PS51372">
    <property type="entry name" value="PRD_2"/>
    <property type="match status" value="2"/>
</dbReference>
<name>B6GCQ9_9ACTN</name>
<comment type="caution">
    <text evidence="5">The sequence shown here is derived from an EMBL/GenBank/DDBJ whole genome shotgun (WGS) entry which is preliminary data.</text>
</comment>
<dbReference type="Gene3D" id="2.30.24.10">
    <property type="entry name" value="CAT RNA-binding domain"/>
    <property type="match status" value="1"/>
</dbReference>
<dbReference type="Proteomes" id="UP000003560">
    <property type="component" value="Unassembled WGS sequence"/>
</dbReference>
<dbReference type="SUPFAM" id="SSF50151">
    <property type="entry name" value="SacY-like RNA-binding domain"/>
    <property type="match status" value="1"/>
</dbReference>
<dbReference type="Gene3D" id="1.10.1790.10">
    <property type="entry name" value="PRD domain"/>
    <property type="match status" value="2"/>
</dbReference>
<keyword evidence="1" id="KW-0677">Repeat</keyword>
<gene>
    <name evidence="5" type="ORF">COLSTE_01883</name>
</gene>
<dbReference type="SUPFAM" id="SSF63520">
    <property type="entry name" value="PTS-regulatory domain, PRD"/>
    <property type="match status" value="2"/>
</dbReference>
<keyword evidence="2" id="KW-0805">Transcription regulation</keyword>
<dbReference type="InterPro" id="IPR050661">
    <property type="entry name" value="BglG_antiterminators"/>
</dbReference>
<feature type="domain" description="PRD" evidence="4">
    <location>
        <begin position="60"/>
        <end position="165"/>
    </location>
</feature>
<evidence type="ECO:0000259" key="4">
    <source>
        <dbReference type="PROSITE" id="PS51372"/>
    </source>
</evidence>
<dbReference type="InterPro" id="IPR036634">
    <property type="entry name" value="PRD_sf"/>
</dbReference>
<dbReference type="InterPro" id="IPR004341">
    <property type="entry name" value="CAT_RNA-bd_dom"/>
</dbReference>
<evidence type="ECO:0000313" key="6">
    <source>
        <dbReference type="Proteomes" id="UP000003560"/>
    </source>
</evidence>
<evidence type="ECO:0000256" key="3">
    <source>
        <dbReference type="ARBA" id="ARBA00023163"/>
    </source>
</evidence>
<reference evidence="5 6" key="2">
    <citation type="submission" date="2008-10" db="EMBL/GenBank/DDBJ databases">
        <authorList>
            <person name="Fulton L."/>
            <person name="Clifton S."/>
            <person name="Fulton B."/>
            <person name="Xu J."/>
            <person name="Minx P."/>
            <person name="Pepin K.H."/>
            <person name="Johnson M."/>
            <person name="Thiruvilangam P."/>
            <person name="Bhonagiri V."/>
            <person name="Nash W.E."/>
            <person name="Mardis E.R."/>
            <person name="Wilson R.K."/>
        </authorList>
    </citation>
    <scope>NUCLEOTIDE SEQUENCE [LARGE SCALE GENOMIC DNA]</scope>
    <source>
        <strain evidence="5 6">DSM 13279</strain>
    </source>
</reference>
<proteinExistence type="predicted"/>
<sequence>MQAIRSINNNIAVCVDSAGQECIAMGKGIGYGKMPHEVELSKVTHTYYCVDERQLEGVKDIPQEVLAFAASAVDRVRGQLPYQLSPNLTFTLADHIAFAIRRAEQGIQVRMPLAYDVEQSYPDEFRLGRQLVRRICREFGVTLRDDEASGIAMSLVNARACAATEEELTRARQDEDMLEDITEIVENHFGVTVDRASFAFSRYATHLHYLFARIHSDEVLPAEGLSGYQGVDDQFPEGVACVRKICDHIHDAWGADLTDEERLYLVIHVSRICIKGTGR</sequence>
<dbReference type="Pfam" id="PF00874">
    <property type="entry name" value="PRD"/>
    <property type="match status" value="2"/>
</dbReference>
<dbReference type="AlphaFoldDB" id="B6GCQ9"/>
<reference evidence="5 6" key="1">
    <citation type="submission" date="2008-10" db="EMBL/GenBank/DDBJ databases">
        <title>Draft genome sequence of Collinsella stercoris (DSM 13279).</title>
        <authorList>
            <person name="Sudarsanam P."/>
            <person name="Ley R."/>
            <person name="Guruge J."/>
            <person name="Turnbaugh P.J."/>
            <person name="Mahowald M."/>
            <person name="Liep D."/>
            <person name="Gordon J."/>
        </authorList>
    </citation>
    <scope>NUCLEOTIDE SEQUENCE [LARGE SCALE GENOMIC DNA]</scope>
    <source>
        <strain evidence="5 6">DSM 13279</strain>
    </source>
</reference>
<keyword evidence="6" id="KW-1185">Reference proteome</keyword>
<dbReference type="GeneID" id="98003548"/>
<dbReference type="HOGENOM" id="CLU_078802_0_0_11"/>
<keyword evidence="3" id="KW-0804">Transcription</keyword>
<evidence type="ECO:0000256" key="1">
    <source>
        <dbReference type="ARBA" id="ARBA00022737"/>
    </source>
</evidence>
<accession>B6GCQ9</accession>
<dbReference type="SMART" id="SM01061">
    <property type="entry name" value="CAT_RBD"/>
    <property type="match status" value="1"/>
</dbReference>
<protein>
    <submittedName>
        <fullName evidence="5">PRD domain protein</fullName>
    </submittedName>
</protein>
<evidence type="ECO:0000256" key="2">
    <source>
        <dbReference type="ARBA" id="ARBA00023015"/>
    </source>
</evidence>
<dbReference type="EMBL" id="ABXJ01000110">
    <property type="protein sequence ID" value="EEA89899.1"/>
    <property type="molecule type" value="Genomic_DNA"/>
</dbReference>
<dbReference type="STRING" id="445975.COLSTE_01883"/>
<dbReference type="RefSeq" id="WP_006721516.1">
    <property type="nucleotide sequence ID" value="NZ_CP085935.1"/>
</dbReference>
<evidence type="ECO:0000313" key="5">
    <source>
        <dbReference type="EMBL" id="EEA89899.1"/>
    </source>
</evidence>
<dbReference type="OrthoDB" id="9813552at2"/>
<dbReference type="InterPro" id="IPR036650">
    <property type="entry name" value="CAT_RNA-bd_dom_sf"/>
</dbReference>
<dbReference type="eggNOG" id="COG3711">
    <property type="taxonomic scope" value="Bacteria"/>
</dbReference>
<dbReference type="PANTHER" id="PTHR30185">
    <property type="entry name" value="CRYPTIC BETA-GLUCOSIDE BGL OPERON ANTITERMINATOR"/>
    <property type="match status" value="1"/>
</dbReference>
<dbReference type="GO" id="GO:0006355">
    <property type="term" value="P:regulation of DNA-templated transcription"/>
    <property type="evidence" value="ECO:0007669"/>
    <property type="project" value="InterPro"/>
</dbReference>
<organism evidence="5 6">
    <name type="scientific">Collinsella stercoris DSM 13279</name>
    <dbReference type="NCBI Taxonomy" id="445975"/>
    <lineage>
        <taxon>Bacteria</taxon>
        <taxon>Bacillati</taxon>
        <taxon>Actinomycetota</taxon>
        <taxon>Coriobacteriia</taxon>
        <taxon>Coriobacteriales</taxon>
        <taxon>Coriobacteriaceae</taxon>
        <taxon>Collinsella</taxon>
    </lineage>
</organism>
<dbReference type="GO" id="GO:0003723">
    <property type="term" value="F:RNA binding"/>
    <property type="evidence" value="ECO:0007669"/>
    <property type="project" value="InterPro"/>
</dbReference>
<dbReference type="PANTHER" id="PTHR30185:SF18">
    <property type="entry name" value="TRANSCRIPTIONAL REGULATOR MTLR"/>
    <property type="match status" value="1"/>
</dbReference>